<gene>
    <name evidence="1" type="ORF">H2198_004963</name>
</gene>
<keyword evidence="2" id="KW-1185">Reference proteome</keyword>
<comment type="caution">
    <text evidence="1">The sequence shown here is derived from an EMBL/GenBank/DDBJ whole genome shotgun (WGS) entry which is preliminary data.</text>
</comment>
<evidence type="ECO:0000313" key="2">
    <source>
        <dbReference type="Proteomes" id="UP001172386"/>
    </source>
</evidence>
<organism evidence="1 2">
    <name type="scientific">Neophaeococcomyces mojaviensis</name>
    <dbReference type="NCBI Taxonomy" id="3383035"/>
    <lineage>
        <taxon>Eukaryota</taxon>
        <taxon>Fungi</taxon>
        <taxon>Dikarya</taxon>
        <taxon>Ascomycota</taxon>
        <taxon>Pezizomycotina</taxon>
        <taxon>Eurotiomycetes</taxon>
        <taxon>Chaetothyriomycetidae</taxon>
        <taxon>Chaetothyriales</taxon>
        <taxon>Chaetothyriales incertae sedis</taxon>
        <taxon>Neophaeococcomyces</taxon>
    </lineage>
</organism>
<dbReference type="Proteomes" id="UP001172386">
    <property type="component" value="Unassembled WGS sequence"/>
</dbReference>
<proteinExistence type="predicted"/>
<accession>A0ACC3A7H4</accession>
<sequence length="138" mass="15239">MPCDHLSLQVPNTKLEEVTQFLLASLSHLGFKEFMRPVPHVVGLGETMPYLWIAGVECDQLDTATFETLNKHAHIAFAAENAEQVRQFHEAGLKAGGTCNGPPGLRTHYHPNYYCAFVKDPACGINWEIVTHHGGDGK</sequence>
<protein>
    <submittedName>
        <fullName evidence="1">Uncharacterized protein</fullName>
    </submittedName>
</protein>
<evidence type="ECO:0000313" key="1">
    <source>
        <dbReference type="EMBL" id="KAJ9656385.1"/>
    </source>
</evidence>
<dbReference type="EMBL" id="JAPDRQ010000078">
    <property type="protein sequence ID" value="KAJ9656385.1"/>
    <property type="molecule type" value="Genomic_DNA"/>
</dbReference>
<name>A0ACC3A7H4_9EURO</name>
<reference evidence="1" key="1">
    <citation type="submission" date="2022-10" db="EMBL/GenBank/DDBJ databases">
        <title>Culturing micro-colonial fungi from biological soil crusts in the Mojave desert and describing Neophaeococcomyces mojavensis, and introducing the new genera and species Taxawa tesnikishii.</title>
        <authorList>
            <person name="Kurbessoian T."/>
            <person name="Stajich J.E."/>
        </authorList>
    </citation>
    <scope>NUCLEOTIDE SEQUENCE</scope>
    <source>
        <strain evidence="1">JES_112</strain>
    </source>
</reference>